<feature type="signal peptide" evidence="2">
    <location>
        <begin position="1"/>
        <end position="18"/>
    </location>
</feature>
<dbReference type="AlphaFoldDB" id="A0A1M6TW17"/>
<dbReference type="Pfam" id="PF12010">
    <property type="entry name" value="DUF3502"/>
    <property type="match status" value="1"/>
</dbReference>
<organism evidence="4 5">
    <name type="scientific">Anaerocolumna jejuensis DSM 15929</name>
    <dbReference type="NCBI Taxonomy" id="1121322"/>
    <lineage>
        <taxon>Bacteria</taxon>
        <taxon>Bacillati</taxon>
        <taxon>Bacillota</taxon>
        <taxon>Clostridia</taxon>
        <taxon>Lachnospirales</taxon>
        <taxon>Lachnospiraceae</taxon>
        <taxon>Anaerocolumna</taxon>
    </lineage>
</organism>
<evidence type="ECO:0000259" key="3">
    <source>
        <dbReference type="Pfam" id="PF12010"/>
    </source>
</evidence>
<dbReference type="STRING" id="1121322.SAMN02745136_02894"/>
<feature type="domain" description="DUF3502" evidence="3">
    <location>
        <begin position="448"/>
        <end position="515"/>
    </location>
</feature>
<feature type="compositionally biased region" description="Polar residues" evidence="1">
    <location>
        <begin position="25"/>
        <end position="40"/>
    </location>
</feature>
<evidence type="ECO:0000313" key="5">
    <source>
        <dbReference type="Proteomes" id="UP000184386"/>
    </source>
</evidence>
<dbReference type="InterPro" id="IPR022627">
    <property type="entry name" value="DUF3502"/>
</dbReference>
<protein>
    <submittedName>
        <fullName evidence="4">Putative aldouronate transport system substrate-binding protein</fullName>
    </submittedName>
</protein>
<gene>
    <name evidence="4" type="ORF">SAMN02745136_02894</name>
</gene>
<keyword evidence="5" id="KW-1185">Reference proteome</keyword>
<dbReference type="RefSeq" id="WP_073277129.1">
    <property type="nucleotide sequence ID" value="NZ_FRAC01000014.1"/>
</dbReference>
<name>A0A1M6TW17_9FIRM</name>
<evidence type="ECO:0000313" key="4">
    <source>
        <dbReference type="EMBL" id="SHK61083.1"/>
    </source>
</evidence>
<feature type="chain" id="PRO_5012612979" evidence="2">
    <location>
        <begin position="19"/>
        <end position="519"/>
    </location>
</feature>
<dbReference type="Gene3D" id="3.40.190.10">
    <property type="entry name" value="Periplasmic binding protein-like II"/>
    <property type="match status" value="2"/>
</dbReference>
<dbReference type="PROSITE" id="PS51257">
    <property type="entry name" value="PROKAR_LIPOPROTEIN"/>
    <property type="match status" value="1"/>
</dbReference>
<feature type="region of interest" description="Disordered" evidence="1">
    <location>
        <begin position="25"/>
        <end position="50"/>
    </location>
</feature>
<keyword evidence="2" id="KW-0732">Signal</keyword>
<evidence type="ECO:0000256" key="2">
    <source>
        <dbReference type="SAM" id="SignalP"/>
    </source>
</evidence>
<reference evidence="4 5" key="1">
    <citation type="submission" date="2016-11" db="EMBL/GenBank/DDBJ databases">
        <authorList>
            <person name="Jaros S."/>
            <person name="Januszkiewicz K."/>
            <person name="Wedrychowicz H."/>
        </authorList>
    </citation>
    <scope>NUCLEOTIDE SEQUENCE [LARGE SCALE GENOMIC DNA]</scope>
    <source>
        <strain evidence="4 5">DSM 15929</strain>
    </source>
</reference>
<feature type="compositionally biased region" description="Basic and acidic residues" evidence="1">
    <location>
        <begin position="41"/>
        <end position="50"/>
    </location>
</feature>
<accession>A0A1M6TW17</accession>
<dbReference type="SUPFAM" id="SSF53850">
    <property type="entry name" value="Periplasmic binding protein-like II"/>
    <property type="match status" value="1"/>
</dbReference>
<proteinExistence type="predicted"/>
<dbReference type="Proteomes" id="UP000184386">
    <property type="component" value="Unassembled WGS sequence"/>
</dbReference>
<evidence type="ECO:0000256" key="1">
    <source>
        <dbReference type="SAM" id="MobiDB-lite"/>
    </source>
</evidence>
<dbReference type="EMBL" id="FRAC01000014">
    <property type="protein sequence ID" value="SHK61083.1"/>
    <property type="molecule type" value="Genomic_DNA"/>
</dbReference>
<sequence>MKKGLALLLTVIMIFSLAACSKTNNGNSGNDQTSGGSKNEATQKPEDQKGNGEITHLVMSFMTWTGAPADTQKVQDAINAITKERYGIEVEFQISDSSSYKQNMTLALSGGEQVDIISTILSGYNSMVQQGYLLDLEDNDLLKNYGSGIVDAVGKEYVDACRINGKLYGVPNNRDMAGGRGSTAVATEYLKGIGYPVDESKETVKVTQAELDDIYTKLHEKYPNIELYRPTTLAIAQLTEADLLGGNAFGVLMNWGKELKVENVFTSDFYKELCNRIYGYNQKGYISKDAITDTTAVGELVKAGTLISYNTTGKPGIKAQESNLCGRPMTIFQTMDDFISSSSVASFPWAISINTVNAEASMRLLNAFYTDADLANLLAWGIEGQHYKVLDSGLIDFADGVDATNSGWSHSVGWLMPNQFITHIWNGNDPNLWENMKNFNENAKKSAALGFSFDTTNVATEMTSVQNVYDEFQKSLEYGFVNPATGIDEMNAKMKKAGIDKIIAEKQKQLDAWAAAKNK</sequence>